<dbReference type="Gene3D" id="3.40.50.150">
    <property type="entry name" value="Vaccinia Virus protein VP39"/>
    <property type="match status" value="1"/>
</dbReference>
<evidence type="ECO:0000256" key="3">
    <source>
        <dbReference type="PROSITE-ProRule" id="PRU00529"/>
    </source>
</evidence>
<protein>
    <submittedName>
        <fullName evidence="5">Ribosomal RNA large subunit methyltransferase L</fullName>
        <ecNumber evidence="5">2.1.1.173</ecNumber>
    </submittedName>
</protein>
<keyword evidence="1 5" id="KW-0489">Methyltransferase</keyword>
<dbReference type="AlphaFoldDB" id="A0A2N0UJU8"/>
<organism evidence="5 6">
    <name type="scientific">Ruminococcus bromii</name>
    <dbReference type="NCBI Taxonomy" id="40518"/>
    <lineage>
        <taxon>Bacteria</taxon>
        <taxon>Bacillati</taxon>
        <taxon>Bacillota</taxon>
        <taxon>Clostridia</taxon>
        <taxon>Eubacteriales</taxon>
        <taxon>Oscillospiraceae</taxon>
        <taxon>Ruminococcus</taxon>
    </lineage>
</organism>
<dbReference type="PRINTS" id="PR00507">
    <property type="entry name" value="N12N6MTFRASE"/>
</dbReference>
<keyword evidence="6" id="KW-1185">Reference proteome</keyword>
<dbReference type="InterPro" id="IPR004114">
    <property type="entry name" value="THUMP_dom"/>
</dbReference>
<dbReference type="PANTHER" id="PTHR47313:SF1">
    <property type="entry name" value="RIBOSOMAL RNA LARGE SUBUNIT METHYLTRANSFERASE K_L"/>
    <property type="match status" value="1"/>
</dbReference>
<dbReference type="RefSeq" id="WP_101029572.1">
    <property type="nucleotide sequence ID" value="NZ_CABMMZ010000072.1"/>
</dbReference>
<dbReference type="GO" id="GO:0052915">
    <property type="term" value="F:23S rRNA (guanine(2445)-N(2))-methyltransferase activity"/>
    <property type="evidence" value="ECO:0007669"/>
    <property type="project" value="UniProtKB-EC"/>
</dbReference>
<name>A0A2N0UJU8_9FIRM</name>
<dbReference type="Gene3D" id="3.30.2130.30">
    <property type="match status" value="1"/>
</dbReference>
<comment type="caution">
    <text evidence="5">The sequence shown here is derived from an EMBL/GenBank/DDBJ whole genome shotgun (WGS) entry which is preliminary data.</text>
</comment>
<dbReference type="InterPro" id="IPR054170">
    <property type="entry name" value="RlmL_1st"/>
</dbReference>
<dbReference type="Proteomes" id="UP000233425">
    <property type="component" value="Unassembled WGS sequence"/>
</dbReference>
<feature type="domain" description="THUMP" evidence="4">
    <location>
        <begin position="44"/>
        <end position="154"/>
    </location>
</feature>
<proteinExistence type="predicted"/>
<dbReference type="InterPro" id="IPR053943">
    <property type="entry name" value="RlmKL-like_Mtase_CS"/>
</dbReference>
<dbReference type="Pfam" id="PF22020">
    <property type="entry name" value="RlmL_1st"/>
    <property type="match status" value="1"/>
</dbReference>
<sequence>MNMKFSAPCIFGLEGLCANELRYLGVENVNAENGRVTFTGDWSTLALANINSRYAERMLILLAEFEVHTFDDLFEGVKAIPWENYIGISEAFPVKGRCLDSDLMSVPNCQKIVKKAVADRLSQKYMLPWFDETGAPHQIQFLILHNKVSIMLDTSGAGLHKRGYRADSNDAPIKETLAAAMVELSRVRADHFVTDPMCGSGTILIEAAMKALNIAPGLNRYFACEHWNCVPKDIFETARENARQKIRHDAAFRATGYDIDDSALAIAKKNAEIAGVADRITFANRDIKDFQLEDGFQTIITNPPYGERLLDVKSAERLYAVMGERFKRIKGKSYTVISPDDDFEKIFGRKADKRRKLYNGTLKCQLYMYFK</sequence>
<dbReference type="PROSITE" id="PS00092">
    <property type="entry name" value="N6_MTASE"/>
    <property type="match status" value="1"/>
</dbReference>
<dbReference type="Pfam" id="PF02926">
    <property type="entry name" value="THUMP"/>
    <property type="match status" value="1"/>
</dbReference>
<dbReference type="InterPro" id="IPR002052">
    <property type="entry name" value="DNA_methylase_N6_adenine_CS"/>
</dbReference>
<dbReference type="EMBL" id="NNSR01000072">
    <property type="protein sequence ID" value="PKD27252.1"/>
    <property type="molecule type" value="Genomic_DNA"/>
</dbReference>
<keyword evidence="2 5" id="KW-0808">Transferase</keyword>
<reference evidence="5" key="1">
    <citation type="journal article" date="2018" name="Environ. Microbiol.">
        <title>Sporulation capability and amylosome conservation among diverse human colonic and rumen isolates of the keystone starch-degrader Ruminococcus bromii.</title>
        <authorList>
            <person name="Mukhopadhya I."/>
            <person name="Morais S."/>
            <person name="Laverde-Gomez J."/>
            <person name="Sheridan P.O."/>
            <person name="Walker A.W."/>
            <person name="Kelly W."/>
            <person name="Klieve A.V."/>
            <person name="Ouwerkerk D."/>
            <person name="Duncan S.H."/>
            <person name="Louis P."/>
            <person name="Koropatkin N."/>
            <person name="Cockburn D."/>
            <person name="Kibler R."/>
            <person name="Cooper P.J."/>
            <person name="Sandoval C."/>
            <person name="Crost E."/>
            <person name="Juge N."/>
            <person name="Bayer E.A."/>
            <person name="Flint H.J."/>
        </authorList>
    </citation>
    <scope>NUCLEOTIDE SEQUENCE [LARGE SCALE GENOMIC DNA]</scope>
    <source>
        <strain evidence="5">ATCC 27255</strain>
    </source>
</reference>
<evidence type="ECO:0000259" key="4">
    <source>
        <dbReference type="PROSITE" id="PS51165"/>
    </source>
</evidence>
<dbReference type="Pfam" id="PF01170">
    <property type="entry name" value="UPF0020"/>
    <property type="match status" value="1"/>
</dbReference>
<keyword evidence="3" id="KW-0694">RNA-binding</keyword>
<dbReference type="EC" id="2.1.1.173" evidence="5"/>
<dbReference type="GO" id="GO:0070043">
    <property type="term" value="F:rRNA (guanine-N7-)-methyltransferase activity"/>
    <property type="evidence" value="ECO:0007669"/>
    <property type="project" value="TreeGrafter"/>
</dbReference>
<dbReference type="PROSITE" id="PS51165">
    <property type="entry name" value="THUMP"/>
    <property type="match status" value="1"/>
</dbReference>
<dbReference type="InterPro" id="IPR029063">
    <property type="entry name" value="SAM-dependent_MTases_sf"/>
</dbReference>
<evidence type="ECO:0000256" key="1">
    <source>
        <dbReference type="ARBA" id="ARBA00022603"/>
    </source>
</evidence>
<dbReference type="PROSITE" id="PS01261">
    <property type="entry name" value="UPF0020"/>
    <property type="match status" value="1"/>
</dbReference>
<dbReference type="PANTHER" id="PTHR47313">
    <property type="entry name" value="RIBOSOMAL RNA LARGE SUBUNIT METHYLTRANSFERASE K/L"/>
    <property type="match status" value="1"/>
</dbReference>
<dbReference type="CDD" id="cd02440">
    <property type="entry name" value="AdoMet_MTases"/>
    <property type="match status" value="1"/>
</dbReference>
<gene>
    <name evidence="5" type="primary">rlmL</name>
    <name evidence="5" type="ORF">RBATCC27255_01641</name>
</gene>
<dbReference type="InterPro" id="IPR000241">
    <property type="entry name" value="RlmKL-like_Mtase"/>
</dbReference>
<evidence type="ECO:0000313" key="5">
    <source>
        <dbReference type="EMBL" id="PKD27252.1"/>
    </source>
</evidence>
<dbReference type="GO" id="GO:0003723">
    <property type="term" value="F:RNA binding"/>
    <property type="evidence" value="ECO:0007669"/>
    <property type="project" value="UniProtKB-UniRule"/>
</dbReference>
<evidence type="ECO:0000256" key="2">
    <source>
        <dbReference type="ARBA" id="ARBA00022679"/>
    </source>
</evidence>
<evidence type="ECO:0000313" key="6">
    <source>
        <dbReference type="Proteomes" id="UP000233425"/>
    </source>
</evidence>
<dbReference type="SUPFAM" id="SSF53335">
    <property type="entry name" value="S-adenosyl-L-methionine-dependent methyltransferases"/>
    <property type="match status" value="1"/>
</dbReference>
<accession>A0A2N0UJU8</accession>
<dbReference type="CDD" id="cd11715">
    <property type="entry name" value="THUMP_AdoMetMT"/>
    <property type="match status" value="1"/>
</dbReference>